<evidence type="ECO:0000256" key="6">
    <source>
        <dbReference type="PROSITE-ProRule" id="PRU00339"/>
    </source>
</evidence>
<dbReference type="Gene3D" id="3.30.1150.10">
    <property type="match status" value="1"/>
</dbReference>
<evidence type="ECO:0000313" key="11">
    <source>
        <dbReference type="EMBL" id="CAE7347184.1"/>
    </source>
</evidence>
<keyword evidence="3 9" id="KW-0812">Transmembrane</keyword>
<feature type="transmembrane region" description="Helical" evidence="9">
    <location>
        <begin position="1587"/>
        <end position="1609"/>
    </location>
</feature>
<evidence type="ECO:0000256" key="4">
    <source>
        <dbReference type="ARBA" id="ARBA00022989"/>
    </source>
</evidence>
<dbReference type="PROSITE" id="PS52015">
    <property type="entry name" value="TONB_CTD"/>
    <property type="match status" value="1"/>
</dbReference>
<evidence type="ECO:0000256" key="7">
    <source>
        <dbReference type="SAM" id="Coils"/>
    </source>
</evidence>
<keyword evidence="5 9" id="KW-0472">Membrane</keyword>
<feature type="repeat" description="TPR" evidence="6">
    <location>
        <begin position="1335"/>
        <end position="1368"/>
    </location>
</feature>
<feature type="compositionally biased region" description="Polar residues" evidence="8">
    <location>
        <begin position="479"/>
        <end position="492"/>
    </location>
</feature>
<dbReference type="GO" id="GO:0005886">
    <property type="term" value="C:plasma membrane"/>
    <property type="evidence" value="ECO:0007669"/>
    <property type="project" value="UniProtKB-SubCell"/>
</dbReference>
<keyword evidence="7" id="KW-0175">Coiled coil</keyword>
<feature type="compositionally biased region" description="Pro residues" evidence="8">
    <location>
        <begin position="624"/>
        <end position="640"/>
    </location>
</feature>
<feature type="region of interest" description="Disordered" evidence="8">
    <location>
        <begin position="417"/>
        <end position="652"/>
    </location>
</feature>
<dbReference type="Pfam" id="PF08308">
    <property type="entry name" value="PEGA"/>
    <property type="match status" value="3"/>
</dbReference>
<dbReference type="Pfam" id="PF01618">
    <property type="entry name" value="MotA_ExbB"/>
    <property type="match status" value="1"/>
</dbReference>
<feature type="compositionally biased region" description="Gly residues" evidence="8">
    <location>
        <begin position="461"/>
        <end position="476"/>
    </location>
</feature>
<dbReference type="Pfam" id="PF03781">
    <property type="entry name" value="FGE-sulfatase"/>
    <property type="match status" value="1"/>
</dbReference>
<keyword evidence="6" id="KW-0802">TPR repeat</keyword>
<dbReference type="PROSITE" id="PS50005">
    <property type="entry name" value="TPR"/>
    <property type="match status" value="1"/>
</dbReference>
<keyword evidence="2" id="KW-1003">Cell membrane</keyword>
<dbReference type="InterPro" id="IPR002898">
    <property type="entry name" value="MotA_ExbB_proton_chnl"/>
</dbReference>
<evidence type="ECO:0000256" key="5">
    <source>
        <dbReference type="ARBA" id="ARBA00023136"/>
    </source>
</evidence>
<evidence type="ECO:0000256" key="3">
    <source>
        <dbReference type="ARBA" id="ARBA00022692"/>
    </source>
</evidence>
<feature type="transmembrane region" description="Helical" evidence="9">
    <location>
        <begin position="2462"/>
        <end position="2484"/>
    </location>
</feature>
<dbReference type="InterPro" id="IPR013229">
    <property type="entry name" value="PEGA"/>
</dbReference>
<dbReference type="InterPro" id="IPR016187">
    <property type="entry name" value="CTDL_fold"/>
</dbReference>
<dbReference type="SUPFAM" id="SSF74653">
    <property type="entry name" value="TolA/TonB C-terminal domain"/>
    <property type="match status" value="1"/>
</dbReference>
<reference evidence="11" key="1">
    <citation type="submission" date="2021-02" db="EMBL/GenBank/DDBJ databases">
        <authorList>
            <person name="Dougan E. K."/>
            <person name="Rhodes N."/>
            <person name="Thang M."/>
            <person name="Chan C."/>
        </authorList>
    </citation>
    <scope>NUCLEOTIDE SEQUENCE</scope>
</reference>
<feature type="coiled-coil region" evidence="7">
    <location>
        <begin position="1462"/>
        <end position="1489"/>
    </location>
</feature>
<dbReference type="SMART" id="SM00028">
    <property type="entry name" value="TPR"/>
    <property type="match status" value="5"/>
</dbReference>
<dbReference type="PANTHER" id="PTHR36194">
    <property type="entry name" value="S-LAYER-LIKE PROTEIN"/>
    <property type="match status" value="1"/>
</dbReference>
<feature type="compositionally biased region" description="Basic and acidic residues" evidence="8">
    <location>
        <begin position="570"/>
        <end position="585"/>
    </location>
</feature>
<dbReference type="PANTHER" id="PTHR36194:SF1">
    <property type="entry name" value="S-LAYER-LIKE PROTEIN"/>
    <property type="match status" value="1"/>
</dbReference>
<gene>
    <name evidence="11" type="primary">Sumf1</name>
    <name evidence="11" type="ORF">SPIL2461_LOCUS8236</name>
</gene>
<dbReference type="InterPro" id="IPR011990">
    <property type="entry name" value="TPR-like_helical_dom_sf"/>
</dbReference>
<feature type="transmembrane region" description="Helical" evidence="9">
    <location>
        <begin position="1095"/>
        <end position="1115"/>
    </location>
</feature>
<dbReference type="InterPro" id="IPR005532">
    <property type="entry name" value="SUMF_dom"/>
</dbReference>
<organism evidence="11 12">
    <name type="scientific">Symbiodinium pilosum</name>
    <name type="common">Dinoflagellate</name>
    <dbReference type="NCBI Taxonomy" id="2952"/>
    <lineage>
        <taxon>Eukaryota</taxon>
        <taxon>Sar</taxon>
        <taxon>Alveolata</taxon>
        <taxon>Dinophyceae</taxon>
        <taxon>Suessiales</taxon>
        <taxon>Symbiodiniaceae</taxon>
        <taxon>Symbiodinium</taxon>
    </lineage>
</organism>
<dbReference type="Gene3D" id="1.25.40.10">
    <property type="entry name" value="Tetratricopeptide repeat domain"/>
    <property type="match status" value="3"/>
</dbReference>
<feature type="region of interest" description="Disordered" evidence="8">
    <location>
        <begin position="2234"/>
        <end position="2254"/>
    </location>
</feature>
<evidence type="ECO:0000256" key="8">
    <source>
        <dbReference type="SAM" id="MobiDB-lite"/>
    </source>
</evidence>
<feature type="compositionally biased region" description="Gly residues" evidence="8">
    <location>
        <begin position="500"/>
        <end position="523"/>
    </location>
</feature>
<protein>
    <submittedName>
        <fullName evidence="11">Sumf1 protein</fullName>
    </submittedName>
</protein>
<dbReference type="InterPro" id="IPR019734">
    <property type="entry name" value="TPR_rpt"/>
</dbReference>
<evidence type="ECO:0000256" key="1">
    <source>
        <dbReference type="ARBA" id="ARBA00004651"/>
    </source>
</evidence>
<keyword evidence="12" id="KW-1185">Reference proteome</keyword>
<dbReference type="EMBL" id="CAJNIZ010013336">
    <property type="protein sequence ID" value="CAE7347184.1"/>
    <property type="molecule type" value="Genomic_DNA"/>
</dbReference>
<dbReference type="InterPro" id="IPR042095">
    <property type="entry name" value="SUMF_sf"/>
</dbReference>
<feature type="compositionally biased region" description="Low complexity" evidence="8">
    <location>
        <begin position="428"/>
        <end position="444"/>
    </location>
</feature>
<dbReference type="InterPro" id="IPR037682">
    <property type="entry name" value="TonB_C"/>
</dbReference>
<dbReference type="GO" id="GO:0055085">
    <property type="term" value="P:transmembrane transport"/>
    <property type="evidence" value="ECO:0007669"/>
    <property type="project" value="InterPro"/>
</dbReference>
<feature type="domain" description="TonB C-terminal" evidence="10">
    <location>
        <begin position="318"/>
        <end position="413"/>
    </location>
</feature>
<dbReference type="Gene3D" id="3.90.1580.10">
    <property type="entry name" value="paralog of FGE (formylglycine-generating enzyme)"/>
    <property type="match status" value="1"/>
</dbReference>
<dbReference type="OrthoDB" id="10377133at2759"/>
<evidence type="ECO:0000259" key="10">
    <source>
        <dbReference type="PROSITE" id="PS52015"/>
    </source>
</evidence>
<dbReference type="SUPFAM" id="SSF56436">
    <property type="entry name" value="C-type lectin-like"/>
    <property type="match status" value="1"/>
</dbReference>
<name>A0A812PDI4_SYMPI</name>
<feature type="compositionally biased region" description="Gly residues" evidence="8">
    <location>
        <begin position="544"/>
        <end position="562"/>
    </location>
</feature>
<proteinExistence type="predicted"/>
<evidence type="ECO:0000256" key="9">
    <source>
        <dbReference type="SAM" id="Phobius"/>
    </source>
</evidence>
<keyword evidence="4 9" id="KW-1133">Transmembrane helix</keyword>
<comment type="caution">
    <text evidence="11">The sequence shown here is derived from an EMBL/GenBank/DDBJ whole genome shotgun (WGS) entry which is preliminary data.</text>
</comment>
<dbReference type="SUPFAM" id="SSF48452">
    <property type="entry name" value="TPR-like"/>
    <property type="match status" value="3"/>
</dbReference>
<dbReference type="Proteomes" id="UP000649617">
    <property type="component" value="Unassembled WGS sequence"/>
</dbReference>
<sequence length="2890" mass="315427">MASFSYAERAPASYVSDSPAMPALIEPGSADDTAYGFLSQQIASGEADDAADVLENTVNQIEAIHHRYHEDLIVPLTLLGDARMAQQDFDAALDLYTRARHVARVSHGLFDTRQLAVVYREADVLIAAGDLQSAAKREEYAYEVMRKAYPNYDPATLPGLMRLGDFYLNTFNYLSARAIYNAAMNVHSSNQTDFSLEAIPALRGIAISHRLERFPPIYIANPDQSSLDGPTPGLRSPEFDRQQMVFNNFPAGEKALQQIIEIHRRQEPENRAETLKAIIELADWHLIFGRSNMANTLYSDVYRQMLDSGADAASFFAQPTLIYLPMPENPRPPPADMRAEPADGLVTLSFDVAPTGRIRKLVTVDSQPEKLMDFRVRRSMRLAVFRPQLIDGLPVVAEAQTYTHEFRYFPKLDPTAAVINPASPTPTEESCGQQGEQSGSEPSGEQGGQQGGQPSSDSSGGLPGGEMPGGQPGGMPGSTDPNSSPDGQTSVPTWDVEQGGAQGEEGSESGGSPGSPGGQGTGEDGWETSNEIPGTPGSADGESGEAGSGQAGAPGEENGGTPSGDDELDGALKDFDGEILAEREIISSSQPGDAQGGGGASTLPSGSESQGQGSGGDVASTSGPLPPRRQIPSAPPPPPRSGESGPENLPDARDDDIIARQLREAAMQETDPELKESVNVLAHPLLTLALPALLLLGGCVNHTTRIVDMTPPEQSERYLDENELLDVGISIFDANVPEDYDERIEEIILPEVRRAESQYVPFFAKNLLQSTGNWGAVRVVPRPTHAVDIMVTGTIVHSNGESMIIEATVSDATGEQWFSREYSALASKYAYEEGMPESIDAFQAVYKNLADDMLAYRQGLSPADIERIRKTAELKFAREFSQEAFADHVVKNEDGQFEIVRLPAENDPMLERVRRVREREYLFIDTLDEYYSNFHRQMYPAYQDWRRASYDQAIAYQELRAQARSRMIGGTMAIIGGVAAMYESSDAYVDASGIVGVVAGATLITSAVQKRHEAEQQADRLRELGSAAEAELVPTTIELENQTLRLQGNVDQQYTELRRILKRVYFEDLGLAPLSHLQEKQDKHALQDVLGLLDWRGYTTAAVVLVVLIGAFYWLPQRIVEPNNTQAATASSVSDNAPVPTTDNNALAPFADAQQARAREKVQQALAEFVERQILLEDTMQVDQWGADALDAAMMQAKEGDGYFVDEAYDSALAAYQQAVISIDAVISQGNQLHREFLHNGDAALLALDPTAAEDAFNQALTIKPDDADAKTGLARAQGLPAIISMLRSAKNHELGGRYDEALAIYNDIGRLDPLTPNLPELRAAANAAKTGDDVASHISRGFSALQRQQFEQARSAFNAALSLDSDNAVARGGLQQVAEQYDLAVISKHQKKAELAMAQEQWLEAVDAYQSVLKLDKNIQFAKQGLAQAKAHEKAQRLMTRIVNEPTKLSNEKLYLDAQTIAQQAQQLEYAGDELQRLQQEVNKLLSLYADPVDVILLSDNATNIVMSNVGELGLFERRTISLRPGAYTIRGSQNGCRDIFLTVEVLPGIEPLDVHQNPATPGQHEETIEPRVFVPSDSKPRRARLALWQIVLLAFAATAVAIFWFLFTSKSVLLDFQPQAAEVSVSGGFAFELGGVYLLREGKYEISAQTPLYEPLQEAIRVGSERNQRIALEFVPLPGFLTLQLSPADASIEINGQPEQVTPRLELAAGQHEITVSHPRYISNTLTVVMQGKQIEQSERIELAPNWADVAVTSQPAGASIWIDNQPTGLQTPATIEALAGEREVSIRLEGYKTHRERIFAQAGLALSLAPVDLEQADAAVTVTSRPQGAGVTVNGRFMGQTPLELDLKSAQRHNLQIILNGYATFNRSLQLKRGDIRSVHADLVRQTGEIVVRSQPAGALLTINGKPAGAADQVLTLPVEPHDISISLDGYAGYSTEITPKAGLVQEVRVRLLTLAEARLAALTPSITTAAGQNLKLFEPFEFRMGASRREPGRRANETLRDVKMTRLFYLATQEVTNAQFRQFASGHDSGLFEEVSLNEDDMPVASVSWNDAAAYCNWLSDKDGLPQFYNMEFGKVTGVNLRSTGYRMPTEAEWSWAARTQPRTKQDPTDVLRFPWGDNLPPPDRHGNYADRAASALVGRVIFGYNDNHTAASPVGTFKSNIYGLYDMGGNVAEWTNDFYEIASADPVTDPAGPASGEYRVIKGASWMHGTITELRYSFRDYGIGGRQASFAQEQSEADANDTRAQTETEEADTKNVSALIIAVIIVHLVYVTIIRPNADAILQQQAELAASGEPFVQDRSLYVVLRDYEQESCFILMFWAMAIMGLKARSALAERSLLNENFIQVSEGVSILPEDTREYTRPLQGLPEASRESLLPRTLLAALQRFSSTRNVQDVSEAVKSVCEAESDRLDSELSMVRYIAWAIPSIGFIGTVRGIGEALGQAYRAVEGDIAGVTTSLGVAFNSTFIALVISIVLMFLVHQLQLIQERLVLDTHTYCDQRLLRHLQPHQAARTFTGAAAQTPNGLIFDDDALARSRSHPQQFNNRYLSTIAADPVAGDLGLAKNHADLIYRHLLQLDLPASEPLVLAVSGQISNAQLGLLLGICAEAQLTVKGFIDLALGQSLSIPADTGYHVLDVEQHRISLAEIQIRDGIRVQTRTTAIDGVGTASIIEGWMNVIADEFVQKTRFDPLHSGQTEQHLFDQVYPWLTESQMQDHVVSISNGESSREVEITAARLLEKLTQRLAGVELGQVDHLVLTPRAASIPALKSQLEQRVQQCSVVLESDILGNYEQLAASLSDAQVKRISQAANIGTRRSNESAADAFQENPHTQALAPNTLATHWLLQHTAYPLDHPTLTAAGVHNGSEVAAGTQVTVAGQTYTAIRVT</sequence>
<evidence type="ECO:0000256" key="2">
    <source>
        <dbReference type="ARBA" id="ARBA00022475"/>
    </source>
</evidence>
<feature type="coiled-coil region" evidence="7">
    <location>
        <begin position="1004"/>
        <end position="1031"/>
    </location>
</feature>
<feature type="transmembrane region" description="Helical" evidence="9">
    <location>
        <begin position="2424"/>
        <end position="2442"/>
    </location>
</feature>
<evidence type="ECO:0000313" key="12">
    <source>
        <dbReference type="Proteomes" id="UP000649617"/>
    </source>
</evidence>
<accession>A0A812PDI4</accession>
<comment type="subcellular location">
    <subcellularLocation>
        <location evidence="1">Cell membrane</location>
        <topology evidence="1">Multi-pass membrane protein</topology>
    </subcellularLocation>
</comment>